<evidence type="ECO:0000256" key="1">
    <source>
        <dbReference type="ARBA" id="ARBA00008416"/>
    </source>
</evidence>
<dbReference type="Gene3D" id="2.60.120.10">
    <property type="entry name" value="Jelly Rolls"/>
    <property type="match status" value="1"/>
</dbReference>
<dbReference type="STRING" id="6526.A0A2C9L205"/>
<dbReference type="VEuPathDB" id="VectorBase:BGLAX_048077"/>
<dbReference type="AlphaFoldDB" id="A0A2C9L205"/>
<dbReference type="SUPFAM" id="SSF51182">
    <property type="entry name" value="RmlC-like cupins"/>
    <property type="match status" value="1"/>
</dbReference>
<sequence>MSRTVNLAFESVEQSEGAGARVRRSIGRSELRNFDPFLMLDEFSVKAPAGFPDHPHRGFETVTYMLEGETNHEDFLGHKGTIKAGDLQPDKVNEFLLPEEYWFRHLLLAFGPCPVCDNSFSRLNSLATDKGQEKNLSEAF</sequence>
<dbReference type="Proteomes" id="UP000076420">
    <property type="component" value="Unassembled WGS sequence"/>
</dbReference>
<evidence type="ECO:0000313" key="4">
    <source>
        <dbReference type="EnsemblMetazoa" id="BGLB026059-PA"/>
    </source>
</evidence>
<dbReference type="InterPro" id="IPR003829">
    <property type="entry name" value="Pirin_N_dom"/>
</dbReference>
<dbReference type="EnsemblMetazoa" id="BGLB026059-RA">
    <property type="protein sequence ID" value="BGLB026059-PA"/>
    <property type="gene ID" value="BGLB026059"/>
</dbReference>
<dbReference type="KEGG" id="bgt:106077787"/>
<name>A0A2C9L205_BIOGL</name>
<dbReference type="PANTHER" id="PTHR13903">
    <property type="entry name" value="PIRIN-RELATED"/>
    <property type="match status" value="1"/>
</dbReference>
<dbReference type="InterPro" id="IPR014710">
    <property type="entry name" value="RmlC-like_jellyroll"/>
</dbReference>
<dbReference type="CDD" id="cd02909">
    <property type="entry name" value="cupin_pirin_N"/>
    <property type="match status" value="1"/>
</dbReference>
<dbReference type="VEuPathDB" id="VectorBase:BGLB026059"/>
<dbReference type="InterPro" id="IPR011051">
    <property type="entry name" value="RmlC_Cupin_sf"/>
</dbReference>
<evidence type="ECO:0000259" key="3">
    <source>
        <dbReference type="Pfam" id="PF02678"/>
    </source>
</evidence>
<comment type="similarity">
    <text evidence="1 2">Belongs to the pirin family.</text>
</comment>
<feature type="domain" description="Pirin N-terminal" evidence="3">
    <location>
        <begin position="20"/>
        <end position="88"/>
    </location>
</feature>
<protein>
    <recommendedName>
        <fullName evidence="3">Pirin N-terminal domain-containing protein</fullName>
    </recommendedName>
</protein>
<dbReference type="PANTHER" id="PTHR13903:SF8">
    <property type="entry name" value="PIRIN"/>
    <property type="match status" value="1"/>
</dbReference>
<reference evidence="4" key="1">
    <citation type="submission" date="2020-05" db="UniProtKB">
        <authorList>
            <consortium name="EnsemblMetazoa"/>
        </authorList>
    </citation>
    <scope>IDENTIFICATION</scope>
    <source>
        <strain evidence="4">BB02</strain>
    </source>
</reference>
<evidence type="ECO:0000256" key="2">
    <source>
        <dbReference type="RuleBase" id="RU003457"/>
    </source>
</evidence>
<dbReference type="Pfam" id="PF02678">
    <property type="entry name" value="Pirin"/>
    <property type="match status" value="1"/>
</dbReference>
<evidence type="ECO:0000313" key="5">
    <source>
        <dbReference type="Proteomes" id="UP000076420"/>
    </source>
</evidence>
<organism evidence="4 5">
    <name type="scientific">Biomphalaria glabrata</name>
    <name type="common">Bloodfluke planorb</name>
    <name type="synonym">Freshwater snail</name>
    <dbReference type="NCBI Taxonomy" id="6526"/>
    <lineage>
        <taxon>Eukaryota</taxon>
        <taxon>Metazoa</taxon>
        <taxon>Spiralia</taxon>
        <taxon>Lophotrochozoa</taxon>
        <taxon>Mollusca</taxon>
        <taxon>Gastropoda</taxon>
        <taxon>Heterobranchia</taxon>
        <taxon>Euthyneura</taxon>
        <taxon>Panpulmonata</taxon>
        <taxon>Hygrophila</taxon>
        <taxon>Lymnaeoidea</taxon>
        <taxon>Planorbidae</taxon>
        <taxon>Biomphalaria</taxon>
    </lineage>
</organism>
<accession>A0A2C9L205</accession>
<proteinExistence type="inferred from homology"/>
<dbReference type="InterPro" id="IPR012093">
    <property type="entry name" value="Pirin"/>
</dbReference>
<gene>
    <name evidence="4" type="primary">106077787</name>
</gene>